<evidence type="ECO:0000313" key="1">
    <source>
        <dbReference type="EMBL" id="GCE08948.1"/>
    </source>
</evidence>
<name>A0A401ZPW6_9CHLR</name>
<sequence length="79" mass="8626">MKGRGGGAVRSNGFYIVFQADNLDRRVPNCPMETELAMIDDTAYACSSRYLAAHDTFHSPGLIAEKSRIPAQDHGNSPK</sequence>
<dbReference type="Proteomes" id="UP000287224">
    <property type="component" value="Unassembled WGS sequence"/>
</dbReference>
<accession>A0A401ZPW6</accession>
<comment type="caution">
    <text evidence="1">The sequence shown here is derived from an EMBL/GenBank/DDBJ whole genome shotgun (WGS) entry which is preliminary data.</text>
</comment>
<dbReference type="EMBL" id="BIFQ01000002">
    <property type="protein sequence ID" value="GCE08948.1"/>
    <property type="molecule type" value="Genomic_DNA"/>
</dbReference>
<reference evidence="2" key="1">
    <citation type="submission" date="2018-12" db="EMBL/GenBank/DDBJ databases">
        <title>Tengunoibacter tsumagoiensis gen. nov., sp. nov., Dictyobacter kobayashii sp. nov., D. alpinus sp. nov., and D. joshuensis sp. nov. and description of Dictyobacteraceae fam. nov. within the order Ktedonobacterales isolated from Tengu-no-mugimeshi.</title>
        <authorList>
            <person name="Wang C.M."/>
            <person name="Zheng Y."/>
            <person name="Sakai Y."/>
            <person name="Toyoda A."/>
            <person name="Minakuchi Y."/>
            <person name="Abe K."/>
            <person name="Yokota A."/>
            <person name="Yabe S."/>
        </authorList>
    </citation>
    <scope>NUCLEOTIDE SEQUENCE [LARGE SCALE GENOMIC DNA]</scope>
    <source>
        <strain evidence="2">S-27</strain>
    </source>
</reference>
<gene>
    <name evidence="1" type="ORF">KDAU_62770</name>
</gene>
<evidence type="ECO:0000313" key="2">
    <source>
        <dbReference type="Proteomes" id="UP000287224"/>
    </source>
</evidence>
<protein>
    <submittedName>
        <fullName evidence="1">Uncharacterized protein</fullName>
    </submittedName>
</protein>
<keyword evidence="2" id="KW-1185">Reference proteome</keyword>
<dbReference type="AlphaFoldDB" id="A0A401ZPW6"/>
<proteinExistence type="predicted"/>
<organism evidence="1 2">
    <name type="scientific">Dictyobacter aurantiacus</name>
    <dbReference type="NCBI Taxonomy" id="1936993"/>
    <lineage>
        <taxon>Bacteria</taxon>
        <taxon>Bacillati</taxon>
        <taxon>Chloroflexota</taxon>
        <taxon>Ktedonobacteria</taxon>
        <taxon>Ktedonobacterales</taxon>
        <taxon>Dictyobacteraceae</taxon>
        <taxon>Dictyobacter</taxon>
    </lineage>
</organism>